<evidence type="ECO:0000313" key="3">
    <source>
        <dbReference type="EMBL" id="MFH4975538.1"/>
    </source>
</evidence>
<keyword evidence="4" id="KW-1185">Reference proteome</keyword>
<feature type="domain" description="GOLD" evidence="2">
    <location>
        <begin position="236"/>
        <end position="394"/>
    </location>
</feature>
<comment type="caution">
    <text evidence="3">The sequence shown here is derived from an EMBL/GenBank/DDBJ whole genome shotgun (WGS) entry which is preliminary data.</text>
</comment>
<sequence length="395" mass="44908">MTVIQIDESDRALIEQLRSQISEELKLLPEYDDDVNLLRWLVGWDRKINVIVPKIKKSLKTVVALGLEKVDLSSIEKITEYCDSVSKSLKYLPGSLLGFDNEGNLISITMIGHIDIHGLLSSTKNSDLYVMKIAESFGALRLIKSQEKLLGRQVGSAIIMDLEGLTSDMLWMPAVKTISNLLTELQELFPDVVRRLFFINVPSFIQMVWTLFSPCLAKQTQQKVRFLGDDWKDELKKCIDPNVLYEHWGGCRKASTPYGHLKSGGKVPSELRYDPANDLPDSKLERISISARSMKCIPINIIVNGGEPKILKWWWRIESGDIDFSVCFSKDNDKTDSISESDILLRPKFRLQTEFVPENGEVLCSTSGTYKLVFDNTYGKLWSKNIRVFYEISGQ</sequence>
<dbReference type="InterPro" id="IPR036865">
    <property type="entry name" value="CRAL-TRIO_dom_sf"/>
</dbReference>
<protein>
    <recommendedName>
        <fullName evidence="5">CRAL-TRIO domain-containing protein</fullName>
    </recommendedName>
</protein>
<dbReference type="Gene3D" id="3.40.525.10">
    <property type="entry name" value="CRAL-TRIO lipid binding domain"/>
    <property type="match status" value="1"/>
</dbReference>
<reference evidence="3 4" key="1">
    <citation type="submission" date="2024-08" db="EMBL/GenBank/DDBJ databases">
        <title>Gnathostoma spinigerum genome.</title>
        <authorList>
            <person name="Gonzalez-Bertolin B."/>
            <person name="Monzon S."/>
            <person name="Zaballos A."/>
            <person name="Jimenez P."/>
            <person name="Dekumyoy P."/>
            <person name="Varona S."/>
            <person name="Cuesta I."/>
            <person name="Sumanam S."/>
            <person name="Adisakwattana P."/>
            <person name="Gasser R.B."/>
            <person name="Hernandez-Gonzalez A."/>
            <person name="Young N.D."/>
            <person name="Perteguer M.J."/>
        </authorList>
    </citation>
    <scope>NUCLEOTIDE SEQUENCE [LARGE SCALE GENOMIC DNA]</scope>
    <source>
        <strain evidence="3">AL3</strain>
        <tissue evidence="3">Liver</tissue>
    </source>
</reference>
<evidence type="ECO:0008006" key="5">
    <source>
        <dbReference type="Google" id="ProtNLM"/>
    </source>
</evidence>
<dbReference type="PROSITE" id="PS50866">
    <property type="entry name" value="GOLD"/>
    <property type="match status" value="1"/>
</dbReference>
<organism evidence="3 4">
    <name type="scientific">Gnathostoma spinigerum</name>
    <dbReference type="NCBI Taxonomy" id="75299"/>
    <lineage>
        <taxon>Eukaryota</taxon>
        <taxon>Metazoa</taxon>
        <taxon>Ecdysozoa</taxon>
        <taxon>Nematoda</taxon>
        <taxon>Chromadorea</taxon>
        <taxon>Rhabditida</taxon>
        <taxon>Spirurina</taxon>
        <taxon>Gnathostomatomorpha</taxon>
        <taxon>Gnathostomatoidea</taxon>
        <taxon>Gnathostomatidae</taxon>
        <taxon>Gnathostoma</taxon>
    </lineage>
</organism>
<dbReference type="CDD" id="cd00170">
    <property type="entry name" value="SEC14"/>
    <property type="match status" value="1"/>
</dbReference>
<dbReference type="InterPro" id="IPR009038">
    <property type="entry name" value="GOLD_dom"/>
</dbReference>
<proteinExistence type="predicted"/>
<evidence type="ECO:0000313" key="4">
    <source>
        <dbReference type="Proteomes" id="UP001608902"/>
    </source>
</evidence>
<evidence type="ECO:0000259" key="1">
    <source>
        <dbReference type="PROSITE" id="PS50191"/>
    </source>
</evidence>
<dbReference type="Proteomes" id="UP001608902">
    <property type="component" value="Unassembled WGS sequence"/>
</dbReference>
<dbReference type="SUPFAM" id="SSF52087">
    <property type="entry name" value="CRAL/TRIO domain"/>
    <property type="match status" value="1"/>
</dbReference>
<dbReference type="InterPro" id="IPR001251">
    <property type="entry name" value="CRAL-TRIO_dom"/>
</dbReference>
<accession>A0ABD6EF69</accession>
<dbReference type="PROSITE" id="PS50191">
    <property type="entry name" value="CRAL_TRIO"/>
    <property type="match status" value="1"/>
</dbReference>
<evidence type="ECO:0000259" key="2">
    <source>
        <dbReference type="PROSITE" id="PS50866"/>
    </source>
</evidence>
<dbReference type="SMART" id="SM00516">
    <property type="entry name" value="SEC14"/>
    <property type="match status" value="1"/>
</dbReference>
<dbReference type="InterPro" id="IPR051064">
    <property type="entry name" value="SEC14/CRAL-TRIO_domain"/>
</dbReference>
<dbReference type="InterPro" id="IPR036598">
    <property type="entry name" value="GOLD_dom_sf"/>
</dbReference>
<dbReference type="EMBL" id="JBGFUD010000962">
    <property type="protein sequence ID" value="MFH4975538.1"/>
    <property type="molecule type" value="Genomic_DNA"/>
</dbReference>
<dbReference type="Pfam" id="PF00650">
    <property type="entry name" value="CRAL_TRIO"/>
    <property type="match status" value="1"/>
</dbReference>
<dbReference type="PANTHER" id="PTHR23324">
    <property type="entry name" value="SEC14 RELATED PROTEIN"/>
    <property type="match status" value="1"/>
</dbReference>
<feature type="domain" description="CRAL-TRIO" evidence="1">
    <location>
        <begin position="84"/>
        <end position="256"/>
    </location>
</feature>
<dbReference type="AlphaFoldDB" id="A0ABD6EF69"/>
<name>A0ABD6EF69_9BILA</name>
<gene>
    <name evidence="3" type="ORF">AB6A40_002247</name>
</gene>
<dbReference type="PANTHER" id="PTHR23324:SF88">
    <property type="entry name" value="CRAL-TRIO DOMAIN-CONTAINING PROTEIN"/>
    <property type="match status" value="1"/>
</dbReference>
<dbReference type="SUPFAM" id="SSF101576">
    <property type="entry name" value="Supernatant protein factor (SPF), C-terminal domain"/>
    <property type="match status" value="1"/>
</dbReference>
<dbReference type="Gene3D" id="2.60.120.680">
    <property type="entry name" value="GOLD domain"/>
    <property type="match status" value="1"/>
</dbReference>